<reference evidence="1" key="1">
    <citation type="submission" date="2021-06" db="EMBL/GenBank/DDBJ databases">
        <title>Updating the genus Pseudomonas: Description of 43 new species and partition of the Pseudomonas putida group.</title>
        <authorList>
            <person name="Girard L."/>
            <person name="Lood C."/>
            <person name="Vandamme P."/>
            <person name="Rokni-Zadeh H."/>
            <person name="Van Noort V."/>
            <person name="Hofte M."/>
            <person name="Lavigne R."/>
            <person name="De Mot R."/>
        </authorList>
    </citation>
    <scope>NUCLEOTIDE SEQUENCE</scope>
    <source>
        <strain evidence="1">SWRI103</strain>
    </source>
</reference>
<comment type="caution">
    <text evidence="1">The sequence shown here is derived from an EMBL/GenBank/DDBJ whole genome shotgun (WGS) entry which is preliminary data.</text>
</comment>
<dbReference type="InterPro" id="IPR021352">
    <property type="entry name" value="DUF2971"/>
</dbReference>
<dbReference type="RefSeq" id="WP_169377990.1">
    <property type="nucleotide sequence ID" value="NZ_JAHSTY010000001.1"/>
</dbReference>
<dbReference type="Pfam" id="PF11185">
    <property type="entry name" value="DUF2971"/>
    <property type="match status" value="1"/>
</dbReference>
<dbReference type="Proteomes" id="UP001048976">
    <property type="component" value="Unassembled WGS sequence"/>
</dbReference>
<organism evidence="1 2">
    <name type="scientific">Pseudomonas azadiae</name>
    <dbReference type="NCBI Taxonomy" id="2843612"/>
    <lineage>
        <taxon>Bacteria</taxon>
        <taxon>Pseudomonadati</taxon>
        <taxon>Pseudomonadota</taxon>
        <taxon>Gammaproteobacteria</taxon>
        <taxon>Pseudomonadales</taxon>
        <taxon>Pseudomonadaceae</taxon>
        <taxon>Pseudomonas</taxon>
    </lineage>
</organism>
<evidence type="ECO:0000313" key="2">
    <source>
        <dbReference type="Proteomes" id="UP001048976"/>
    </source>
</evidence>
<proteinExistence type="predicted"/>
<dbReference type="EMBL" id="JAHSTY010000001">
    <property type="protein sequence ID" value="MBV4452934.1"/>
    <property type="molecule type" value="Genomic_DNA"/>
</dbReference>
<evidence type="ECO:0000313" key="1">
    <source>
        <dbReference type="EMBL" id="MBV4452934.1"/>
    </source>
</evidence>
<name>A0ABS6NXI7_9PSED</name>
<sequence length="289" mass="33108">MTVLYKYYSYAGGKAALKSQNLGFRKPEFFNDPFELTALSNSVGPISKQETLKRRIDQLKDQVAILCLTRSAVNPLMWAHYADQHQGFVIGYDTSGPFLNSPEYNLITVDSGDVLYTNTKTPFALNPESMEALNGVYQHAMGFEAAADRALARRLFLTKHASWVYEEEVRVVKKVLDWTRTVEEDQSDPLRSFYMLTRDLGAEEIPDVDFEPGYFVAPLNDNSRELYLFNHKMPIREVYLGARSTFVNDPDFASTFQLQCQVFRLDVNQTSWSFEKRQLTLDDAEANRS</sequence>
<gene>
    <name evidence="1" type="ORF">KVG91_10035</name>
</gene>
<protein>
    <submittedName>
        <fullName evidence="1">DUF2971 domain-containing protein</fullName>
    </submittedName>
</protein>
<accession>A0ABS6NXI7</accession>
<keyword evidence="2" id="KW-1185">Reference proteome</keyword>